<dbReference type="InterPro" id="IPR013783">
    <property type="entry name" value="Ig-like_fold"/>
</dbReference>
<dbReference type="InterPro" id="IPR004193">
    <property type="entry name" value="Glyco_hydro_13_N"/>
</dbReference>
<proteinExistence type="inferred from homology"/>
<dbReference type="InterPro" id="IPR013780">
    <property type="entry name" value="Glyco_hydro_b"/>
</dbReference>
<feature type="region of interest" description="Disordered" evidence="4">
    <location>
        <begin position="467"/>
        <end position="488"/>
    </location>
</feature>
<dbReference type="SUPFAM" id="SSF51011">
    <property type="entry name" value="Glycosyl hydrolase domain"/>
    <property type="match status" value="1"/>
</dbReference>
<name>A0A6P1ZEC9_9BACT</name>
<dbReference type="Pfam" id="PF02922">
    <property type="entry name" value="CBM_48"/>
    <property type="match status" value="1"/>
</dbReference>
<dbReference type="SMART" id="SM00642">
    <property type="entry name" value="Aamy"/>
    <property type="match status" value="1"/>
</dbReference>
<evidence type="ECO:0000313" key="7">
    <source>
        <dbReference type="EMBL" id="TVM32263.1"/>
    </source>
</evidence>
<comment type="similarity">
    <text evidence="1">Belongs to the glycosyl hydrolase 13 family.</text>
</comment>
<keyword evidence="9" id="KW-1185">Reference proteome</keyword>
<dbReference type="Proteomes" id="UP000434052">
    <property type="component" value="Unassembled WGS sequence"/>
</dbReference>
<dbReference type="CDD" id="cd11326">
    <property type="entry name" value="AmyAc_Glg_debranch"/>
    <property type="match status" value="1"/>
</dbReference>
<sequence>MKIWPGLPYPLGATYDGSGTNFSIFSEVAEQVELCLFDEDGLETRIELPEVTGYCWHGYLPGIEPGQRYGFRVHGPWSPEHGHRCNEAKLLLDPYAKAIEGSVDWNDAVFPYRLDKGPDVRSDTDSAPYVPRCVVHQPYFDWNGDRRLQLPWHETIIYETHVKGFTCNNPDIPEELRGTYAGMAHQVSIEHLRSLGVTAVELLPVHQFIHDKRLIDMGLRNYWGYNSIGYFAPHNDYSAESRPGAVVAEFKQMVRALHQAGIEVILDVVYNHTAEGNHLGPMLSFKGIDNFYYYRTMDDDPRHYMDYTGTGNSLHMRNPHVLQLLMDSLRYWIQEMHIDGFRFDLASTLARELHEVDKLSAFFDLIQQDPVVSQVKLIAEPWDVGEGGYQVGNFPPVWSEWNGRYRDCVRDFWPGRDETLGEFAARFAGSPDLYENTTRLPFASVNFVTAHDGFTLRDLVSYDHKHNKANGEENRDGTDDSRSWNCGVEGPTDDPEILELRAKQQRNFLATLLLSQGVPMILGGDEMGRTQQGNNNAYCQDNEISWLDWEHADEELLEFCRRLIEFRQKHPVFHRRRWFQGREIHGTEIKDIAWFTLEGSQMAEEDWGESYAKSLGVYLNGAAIPNPNPKGDPVTDDDFYLIFNAHYEPLDFILPGEEWADSWLLELDTRNGWVDEAKPLKAGDTIQADARSLVVLRHEA</sequence>
<dbReference type="GO" id="GO:0005980">
    <property type="term" value="P:glycogen catabolic process"/>
    <property type="evidence" value="ECO:0007669"/>
    <property type="project" value="InterPro"/>
</dbReference>
<dbReference type="CDD" id="cd02856">
    <property type="entry name" value="E_set_GDE_Isoamylase_N"/>
    <property type="match status" value="1"/>
</dbReference>
<gene>
    <name evidence="7" type="primary">glgX</name>
    <name evidence="7" type="ORF">DQK91_15380</name>
    <name evidence="6" type="ORF">E8L03_15850</name>
</gene>
<keyword evidence="3" id="KW-0326">Glycosidase</keyword>
<feature type="domain" description="Glycosyl hydrolase family 13 catalytic" evidence="5">
    <location>
        <begin position="159"/>
        <end position="567"/>
    </location>
</feature>
<dbReference type="PANTHER" id="PTHR43002">
    <property type="entry name" value="GLYCOGEN DEBRANCHING ENZYME"/>
    <property type="match status" value="1"/>
</dbReference>
<evidence type="ECO:0000256" key="4">
    <source>
        <dbReference type="SAM" id="MobiDB-lite"/>
    </source>
</evidence>
<dbReference type="NCBIfam" id="TIGR02100">
    <property type="entry name" value="glgX_debranch"/>
    <property type="match status" value="1"/>
</dbReference>
<dbReference type="Gene3D" id="3.20.20.80">
    <property type="entry name" value="Glycosidases"/>
    <property type="match status" value="1"/>
</dbReference>
<reference evidence="6 9" key="2">
    <citation type="submission" date="2019-04" db="EMBL/GenBank/DDBJ databases">
        <title>Isolation and culture of sulfate reducing bacteria from the cold seep of the South China Sea.</title>
        <authorList>
            <person name="Sun C."/>
            <person name="Liu R."/>
        </authorList>
    </citation>
    <scope>NUCLEOTIDE SEQUENCE [LARGE SCALE GENOMIC DNA]</scope>
    <source>
        <strain evidence="6 9">CS1</strain>
    </source>
</reference>
<evidence type="ECO:0000256" key="1">
    <source>
        <dbReference type="ARBA" id="ARBA00008061"/>
    </source>
</evidence>
<dbReference type="Gene3D" id="2.60.40.10">
    <property type="entry name" value="Immunoglobulins"/>
    <property type="match status" value="1"/>
</dbReference>
<evidence type="ECO:0000313" key="9">
    <source>
        <dbReference type="Proteomes" id="UP000503251"/>
    </source>
</evidence>
<accession>A0A6P1ZEC9</accession>
<dbReference type="InterPro" id="IPR017853">
    <property type="entry name" value="GH"/>
</dbReference>
<dbReference type="InterPro" id="IPR014756">
    <property type="entry name" value="Ig_E-set"/>
</dbReference>
<feature type="compositionally biased region" description="Basic and acidic residues" evidence="4">
    <location>
        <begin position="467"/>
        <end position="482"/>
    </location>
</feature>
<dbReference type="RefSeq" id="WP_144306275.1">
    <property type="nucleotide sequence ID" value="NZ_CP039543.1"/>
</dbReference>
<evidence type="ECO:0000313" key="6">
    <source>
        <dbReference type="EMBL" id="QJT10313.1"/>
    </source>
</evidence>
<evidence type="ECO:0000256" key="3">
    <source>
        <dbReference type="ARBA" id="ARBA00023295"/>
    </source>
</evidence>
<reference evidence="7 8" key="1">
    <citation type="submission" date="2018-06" db="EMBL/GenBank/DDBJ databases">
        <title>Complete genome of Desulfovibrio marinus P48SEP.</title>
        <authorList>
            <person name="Crispim J.S."/>
            <person name="Vidigal P.M.P."/>
            <person name="Silva L.C.F."/>
            <person name="Araujo L.C."/>
            <person name="Laguardia C.N."/>
            <person name="Dias R.S."/>
            <person name="Sousa M.P."/>
            <person name="Paula S.O."/>
            <person name="Silva C."/>
        </authorList>
    </citation>
    <scope>NUCLEOTIDE SEQUENCE [LARGE SCALE GENOMIC DNA]</scope>
    <source>
        <strain evidence="7 8">P48SEP</strain>
    </source>
</reference>
<dbReference type="InterPro" id="IPR044505">
    <property type="entry name" value="GlgX_Isoamylase_N_E_set"/>
</dbReference>
<dbReference type="Gene3D" id="2.60.40.1180">
    <property type="entry name" value="Golgi alpha-mannosidase II"/>
    <property type="match status" value="1"/>
</dbReference>
<dbReference type="Pfam" id="PF00128">
    <property type="entry name" value="Alpha-amylase"/>
    <property type="match status" value="2"/>
</dbReference>
<evidence type="ECO:0000313" key="8">
    <source>
        <dbReference type="Proteomes" id="UP000434052"/>
    </source>
</evidence>
<dbReference type="InterPro" id="IPR011837">
    <property type="entry name" value="Glycogen_debranch_GlgX"/>
</dbReference>
<dbReference type="EMBL" id="QMIF01000011">
    <property type="protein sequence ID" value="TVM32263.1"/>
    <property type="molecule type" value="Genomic_DNA"/>
</dbReference>
<protein>
    <submittedName>
        <fullName evidence="7">Glycogen debranching enzyme GlgX</fullName>
    </submittedName>
    <submittedName>
        <fullName evidence="6">Glycogen debranching protein GlgX</fullName>
    </submittedName>
</protein>
<organism evidence="7 8">
    <name type="scientific">Oceanidesulfovibrio marinus</name>
    <dbReference type="NCBI Taxonomy" id="370038"/>
    <lineage>
        <taxon>Bacteria</taxon>
        <taxon>Pseudomonadati</taxon>
        <taxon>Thermodesulfobacteriota</taxon>
        <taxon>Desulfovibrionia</taxon>
        <taxon>Desulfovibrionales</taxon>
        <taxon>Desulfovibrionaceae</taxon>
        <taxon>Oceanidesulfovibrio</taxon>
    </lineage>
</organism>
<dbReference type="SUPFAM" id="SSF51445">
    <property type="entry name" value="(Trans)glycosidases"/>
    <property type="match status" value="1"/>
</dbReference>
<dbReference type="InterPro" id="IPR006047">
    <property type="entry name" value="GH13_cat_dom"/>
</dbReference>
<dbReference type="EMBL" id="CP039543">
    <property type="protein sequence ID" value="QJT10313.1"/>
    <property type="molecule type" value="Genomic_DNA"/>
</dbReference>
<dbReference type="Proteomes" id="UP000503251">
    <property type="component" value="Chromosome"/>
</dbReference>
<dbReference type="SUPFAM" id="SSF81296">
    <property type="entry name" value="E set domains"/>
    <property type="match status" value="1"/>
</dbReference>
<keyword evidence="2" id="KW-0378">Hydrolase</keyword>
<evidence type="ECO:0000256" key="2">
    <source>
        <dbReference type="ARBA" id="ARBA00022801"/>
    </source>
</evidence>
<dbReference type="OrthoDB" id="9800174at2"/>
<dbReference type="AlphaFoldDB" id="A0A6P1ZEC9"/>
<dbReference type="GO" id="GO:0004135">
    <property type="term" value="F:amylo-alpha-1,6-glucosidase activity"/>
    <property type="evidence" value="ECO:0007669"/>
    <property type="project" value="InterPro"/>
</dbReference>
<evidence type="ECO:0000259" key="5">
    <source>
        <dbReference type="SMART" id="SM00642"/>
    </source>
</evidence>